<dbReference type="KEGG" id="chq:AQ619_18555"/>
<evidence type="ECO:0008006" key="4">
    <source>
        <dbReference type="Google" id="ProtNLM"/>
    </source>
</evidence>
<proteinExistence type="predicted"/>
<feature type="signal peptide" evidence="1">
    <location>
        <begin position="1"/>
        <end position="33"/>
    </location>
</feature>
<name>A0A0P0P4I5_9CAUL</name>
<evidence type="ECO:0000256" key="1">
    <source>
        <dbReference type="SAM" id="SignalP"/>
    </source>
</evidence>
<geneLocation type="plasmid" evidence="3">
    <name>CB4 Plasmid</name>
</geneLocation>
<accession>A0A0P0P4I5</accession>
<gene>
    <name evidence="2" type="ORF">AQ619_18555</name>
</gene>
<keyword evidence="1" id="KW-0732">Signal</keyword>
<keyword evidence="3" id="KW-1185">Reference proteome</keyword>
<dbReference type="Proteomes" id="UP000056905">
    <property type="component" value="Plasmid pCB4"/>
</dbReference>
<dbReference type="AlphaFoldDB" id="A0A0P0P4I5"/>
<feature type="chain" id="PRO_5006052807" description="Tat pathway signal protein" evidence="1">
    <location>
        <begin position="34"/>
        <end position="152"/>
    </location>
</feature>
<protein>
    <recommendedName>
        <fullName evidence="4">Tat pathway signal protein</fullName>
    </recommendedName>
</protein>
<reference evidence="2 3" key="1">
    <citation type="submission" date="2015-10" db="EMBL/GenBank/DDBJ databases">
        <title>Conservation of the essential genome among Caulobacter and Brevundimonas species.</title>
        <authorList>
            <person name="Scott D."/>
            <person name="Ely B."/>
        </authorList>
    </citation>
    <scope>NUCLEOTIDE SEQUENCE [LARGE SCALE GENOMIC DNA]</scope>
    <source>
        <strain evidence="2 3">CB4</strain>
        <plasmid evidence="3">CB4 Plasmid</plasmid>
    </source>
</reference>
<organism evidence="2 3">
    <name type="scientific">Caulobacter henricii</name>
    <dbReference type="NCBI Taxonomy" id="69395"/>
    <lineage>
        <taxon>Bacteria</taxon>
        <taxon>Pseudomonadati</taxon>
        <taxon>Pseudomonadota</taxon>
        <taxon>Alphaproteobacteria</taxon>
        <taxon>Caulobacterales</taxon>
        <taxon>Caulobacteraceae</taxon>
        <taxon>Caulobacter</taxon>
    </lineage>
</organism>
<keyword evidence="2" id="KW-0614">Plasmid</keyword>
<evidence type="ECO:0000313" key="2">
    <source>
        <dbReference type="EMBL" id="ALL15487.1"/>
    </source>
</evidence>
<sequence length="152" mass="15866">MGTRRETMRNLAFPISAGAGLAILAAMATPALAQGRAKPQPVFDLVSEGHLKVLTATAWNDVDGLIVSGLVRRAPLWKTGVSGHLDVEAYDAAGARLGSSSVVWRGSLGGGGHNQPARYRADFPDLSAVQVARVAVRYSPLAHAAEPSEAAR</sequence>
<dbReference type="OrthoDB" id="7188134at2"/>
<dbReference type="EMBL" id="CP013003">
    <property type="protein sequence ID" value="ALL15487.1"/>
    <property type="molecule type" value="Genomic_DNA"/>
</dbReference>
<evidence type="ECO:0000313" key="3">
    <source>
        <dbReference type="Proteomes" id="UP000056905"/>
    </source>
</evidence>